<protein>
    <recommendedName>
        <fullName evidence="2">Secretion system C-terminal sorting domain-containing protein</fullName>
    </recommendedName>
</protein>
<feature type="domain" description="Secretion system C-terminal sorting" evidence="2">
    <location>
        <begin position="1350"/>
        <end position="1417"/>
    </location>
</feature>
<proteinExistence type="predicted"/>
<dbReference type="Pfam" id="PF18962">
    <property type="entry name" value="Por_Secre_tail"/>
    <property type="match status" value="1"/>
</dbReference>
<evidence type="ECO:0000259" key="2">
    <source>
        <dbReference type="Pfam" id="PF18962"/>
    </source>
</evidence>
<comment type="caution">
    <text evidence="3">The sequence shown here is derived from an EMBL/GenBank/DDBJ whole genome shotgun (WGS) entry which is preliminary data.</text>
</comment>
<keyword evidence="1" id="KW-0732">Signal</keyword>
<feature type="signal peptide" evidence="1">
    <location>
        <begin position="1"/>
        <end position="20"/>
    </location>
</feature>
<reference evidence="3 4" key="1">
    <citation type="submission" date="2021-04" db="EMBL/GenBank/DDBJ databases">
        <authorList>
            <person name="Rodrigo-Torres L."/>
            <person name="Arahal R. D."/>
            <person name="Lucena T."/>
        </authorList>
    </citation>
    <scope>NUCLEOTIDE SEQUENCE [LARGE SCALE GENOMIC DNA]</scope>
    <source>
        <strain evidence="3 4">CECT 9623</strain>
    </source>
</reference>
<dbReference type="Proteomes" id="UP000679725">
    <property type="component" value="Unassembled WGS sequence"/>
</dbReference>
<evidence type="ECO:0000313" key="3">
    <source>
        <dbReference type="EMBL" id="CAG5068236.1"/>
    </source>
</evidence>
<name>A0ABM8ULP1_9BACT</name>
<dbReference type="RefSeq" id="WP_215232335.1">
    <property type="nucleotide sequence ID" value="NZ_CAJRAU010000001.1"/>
</dbReference>
<keyword evidence="4" id="KW-1185">Reference proteome</keyword>
<organism evidence="3 4">
    <name type="scientific">Dyadobacter linearis</name>
    <dbReference type="NCBI Taxonomy" id="2823330"/>
    <lineage>
        <taxon>Bacteria</taxon>
        <taxon>Pseudomonadati</taxon>
        <taxon>Bacteroidota</taxon>
        <taxon>Cytophagia</taxon>
        <taxon>Cytophagales</taxon>
        <taxon>Spirosomataceae</taxon>
        <taxon>Dyadobacter</taxon>
    </lineage>
</organism>
<dbReference type="NCBIfam" id="TIGR04183">
    <property type="entry name" value="Por_Secre_tail"/>
    <property type="match status" value="1"/>
</dbReference>
<gene>
    <name evidence="3" type="ORF">DYBT9623_00965</name>
</gene>
<dbReference type="EMBL" id="CAJRAU010000001">
    <property type="protein sequence ID" value="CAG5068236.1"/>
    <property type="molecule type" value="Genomic_DNA"/>
</dbReference>
<feature type="chain" id="PRO_5046965458" description="Secretion system C-terminal sorting domain-containing protein" evidence="1">
    <location>
        <begin position="21"/>
        <end position="1420"/>
    </location>
</feature>
<sequence>MLKFYPCIIALLLLCSRSFAQNNSINIDHNYLTSSVCVNTTFKLPVISSGTFNADNKYTVQIRKLYANNISAEIPAVLVGGNLEFKISDSVTFGNSYIQMRAITSSPKAQSDWSSSIGVHSKGRVVLNPPGKSDTLNAYDRVEILLQGTNFQEGRVTLSDSSKISIYSNDGIFAQPYTLTVPASGTYSIAHAENFCGAMEISGSYTAVVNKTSVKTMLVTPSALCENSEVSVRISTNGEAFTNATKYKVRFLRYASSGEMPAVLEAPATVDGNLLKTRFPSNANINVNASYNVQVVTENPATVSSIYQLPIQVWAAPNATFNTQSQTINFADHMQLTVNMTGLPPYSVEFTDGTVYNSNSSTAYVSNYPTADQNYSIKSITTGCGKTEIRDPQVVEIKVRQGIRIDDSQRQLICAGTQGKIKVLTNVNFTGSSQFFVKLHNQFNGETSTLPASKNGDYIEFALPPRESGYGGYGYQIITTQPALQTNVSYNVVLQTMPNVQYAGFNETYVYEKPQMIALRYGLTGGSPYKIEYVDGTAAEYEYEGNIAGKDFFLKSDTEFKIKSISNSCFSNDNPRSVNLSVKSTSAPGIYLEPIKKEICENDSIEIVFGTVGSFNAGNKFYIQGYGNCCEFQTLQTIESGGTYRVKIKSNYSYSNNGGVRIASTNPVLFSEVQSTTLQQPLSNITIYPETTAENPTVFLASGGGYVTVRSQTSSISQATYSIDGGADQVYNSTNTGSSSIEVPIKSPVGKMAVYKIKSVANTCGSVPVNLSAHLIPAAYRIQLTSYYNNSYFCPGDPISVSFGVSDGQASSGATFDLEFTKQNTTDKTIIVKGGAVPALNGFIPANLAAGYYSVRVVSSDGPVTDSYSVQVSEPATVNLVTENMSDNITVEAGQTVILKLIFTGSNPWTTIWQDNSTANYYSGNQENVYVYPQKSQQYAIKMISNACGYGTASGSVKVSVKPRLTMQSNTSSVCPGNAVRISYSLAGEADLSDSYIRFVLTDLDKNAEIPLDSTKIIAGDINLNIPAILTGSRYQIRGMVTKYALTSEVNVYVTTRADLSISGNTTINSGTSTQLAFKSSKSTGYLEYTLSDGTRGSFYAYPGQINYVRVQPRQTTTYTISSVRNECGAGDSFGSATVEVNPVSAKSVSVTSWTSQSSAGFCTGDTIAVSYATLGTFTSGNMMSVQISDTTGKNFRSITTIGNTNPLKAVLPADLIPNGQYRMRVAASDPGTASGAYEFAMVAGQKAKARFASESVIFDGKNNPKITVLLEGGAPWTYQWGTDLLINTRQTHNPTDVIELFQASPNQFYRLFKVSNYCGFGTIESPGTVRVEMVTASEPALTFKVTVAPNPAQEVLNVTFENAAALKKIILYDLNGRILRQSESRKAAEELNIAALQSGIYVLMVESKGRKSTFKIVKQ</sequence>
<evidence type="ECO:0000313" key="4">
    <source>
        <dbReference type="Proteomes" id="UP000679725"/>
    </source>
</evidence>
<accession>A0ABM8ULP1</accession>
<dbReference type="InterPro" id="IPR026444">
    <property type="entry name" value="Secre_tail"/>
</dbReference>
<evidence type="ECO:0000256" key="1">
    <source>
        <dbReference type="SAM" id="SignalP"/>
    </source>
</evidence>